<dbReference type="EMBL" id="JBCITK010000001">
    <property type="protein sequence ID" value="MEN0644871.1"/>
    <property type="molecule type" value="Genomic_DNA"/>
</dbReference>
<keyword evidence="1" id="KW-0472">Membrane</keyword>
<comment type="caution">
    <text evidence="2">The sequence shown here is derived from an EMBL/GenBank/DDBJ whole genome shotgun (WGS) entry which is preliminary data.</text>
</comment>
<sequence length="158" mass="18235">MNVKKRHWIMIASSILGISLLSYYVFGQESRYAKKYANELFDYPLPAETVVLEQGYNYGTFFGGGPWGSDGLPTVAAYLKVKTELSERDIVEYYDKRFEIYFDGDEHLKVTAPDLPGTSKNWYEGQNARFIDMNQLSDEVNSMTYIVQLRKNLPILFL</sequence>
<proteinExistence type="predicted"/>
<keyword evidence="1" id="KW-0812">Transmembrane</keyword>
<dbReference type="Proteomes" id="UP001418796">
    <property type="component" value="Unassembled WGS sequence"/>
</dbReference>
<evidence type="ECO:0000256" key="1">
    <source>
        <dbReference type="SAM" id="Phobius"/>
    </source>
</evidence>
<dbReference type="RefSeq" id="WP_343131489.1">
    <property type="nucleotide sequence ID" value="NZ_JBCITK010000001.1"/>
</dbReference>
<keyword evidence="3" id="KW-1185">Reference proteome</keyword>
<accession>A0ABU9VLT2</accession>
<protein>
    <submittedName>
        <fullName evidence="2">Uncharacterized protein</fullName>
    </submittedName>
</protein>
<gene>
    <name evidence="2" type="ORF">MKY91_17080</name>
</gene>
<keyword evidence="1" id="KW-1133">Transmembrane helix</keyword>
<name>A0ABU9VLT2_9BACI</name>
<reference evidence="2 3" key="1">
    <citation type="submission" date="2024-03" db="EMBL/GenBank/DDBJ databases">
        <title>Bacilli Hybrid Assemblies.</title>
        <authorList>
            <person name="Kovac J."/>
        </authorList>
    </citation>
    <scope>NUCLEOTIDE SEQUENCE [LARGE SCALE GENOMIC DNA]</scope>
    <source>
        <strain evidence="2 3">FSL R7-0666</strain>
    </source>
</reference>
<organism evidence="2 3">
    <name type="scientific">Alkalicoccobacillus gibsonii</name>
    <dbReference type="NCBI Taxonomy" id="79881"/>
    <lineage>
        <taxon>Bacteria</taxon>
        <taxon>Bacillati</taxon>
        <taxon>Bacillota</taxon>
        <taxon>Bacilli</taxon>
        <taxon>Bacillales</taxon>
        <taxon>Bacillaceae</taxon>
        <taxon>Alkalicoccobacillus</taxon>
    </lineage>
</organism>
<feature type="transmembrane region" description="Helical" evidence="1">
    <location>
        <begin position="6"/>
        <end position="26"/>
    </location>
</feature>
<evidence type="ECO:0000313" key="2">
    <source>
        <dbReference type="EMBL" id="MEN0644871.1"/>
    </source>
</evidence>
<evidence type="ECO:0000313" key="3">
    <source>
        <dbReference type="Proteomes" id="UP001418796"/>
    </source>
</evidence>